<proteinExistence type="inferred from homology"/>
<protein>
    <submittedName>
        <fullName evidence="2">Glucosylglycerol-phosphate synthase</fullName>
        <ecNumber evidence="2">2.4.1.213</ecNumber>
    </submittedName>
</protein>
<dbReference type="InterPro" id="IPR001830">
    <property type="entry name" value="Glyco_trans_20"/>
</dbReference>
<dbReference type="NCBIfam" id="TIGR02398">
    <property type="entry name" value="gluc_glyc_Psyn"/>
    <property type="match status" value="1"/>
</dbReference>
<dbReference type="RefSeq" id="WP_133395762.1">
    <property type="nucleotide sequence ID" value="NZ_SNAA01000003.1"/>
</dbReference>
<dbReference type="PANTHER" id="PTHR10788:SF106">
    <property type="entry name" value="BCDNA.GH08860"/>
    <property type="match status" value="1"/>
</dbReference>
<dbReference type="PANTHER" id="PTHR10788">
    <property type="entry name" value="TREHALOSE-6-PHOSPHATE SYNTHASE"/>
    <property type="match status" value="1"/>
</dbReference>
<dbReference type="GO" id="GO:0051473">
    <property type="term" value="P:glucosylglycerol biosynthetic process"/>
    <property type="evidence" value="ECO:0007669"/>
    <property type="project" value="InterPro"/>
</dbReference>
<evidence type="ECO:0000313" key="2">
    <source>
        <dbReference type="EMBL" id="TDL81812.1"/>
    </source>
</evidence>
<reference evidence="2 3" key="1">
    <citation type="submission" date="2019-03" db="EMBL/GenBank/DDBJ databases">
        <title>Primorskyibacter sp. SS33 isolated from sediments.</title>
        <authorList>
            <person name="Xunke S."/>
        </authorList>
    </citation>
    <scope>NUCLEOTIDE SEQUENCE [LARGE SCALE GENOMIC DNA]</scope>
    <source>
        <strain evidence="2 3">SS33</strain>
    </source>
</reference>
<dbReference type="EC" id="2.4.1.213" evidence="2"/>
<dbReference type="InterPro" id="IPR012764">
    <property type="entry name" value="Gluc_glyc_Psyn"/>
</dbReference>
<comment type="similarity">
    <text evidence="1">Belongs to the glycosyltransferase 20 family.</text>
</comment>
<comment type="caution">
    <text evidence="2">The sequence shown here is derived from an EMBL/GenBank/DDBJ whole genome shotgun (WGS) entry which is preliminary data.</text>
</comment>
<sequence length="494" mass="55947">MPSELVIVYHRQPYEEVVENGKTVFKENKSPNGIVPTLKGFFGRVEKGAWVAWKYADDTSDPGFERVIEIEDSFGSYSVSRLPLTEAQVKSFYHVTSKEAFWPILHSFKEKYNYDPVDWPTFREVNWAFAEAAAAEAGENAVVWVHDYNLWLVPGYLRRLRPDLRISFFHHTPFPSADMFNVLPWRREIIGSLLACDVVGFHIPRYAANFIGAAESLFDVETGPRKPVNPDFIMEHVALTERRVARELTYDGRRVQITASPVGVDVDYITDKAESPDTIARARAIRHELGETTMVLSVGRTDYTKGGTDQLLSFERVLDDNPELRGKLRLMHVSVSANRNMTVYEGIQNEIEQTVGRINGLYGTFDWTPVTLISRAIPFDDLVAYYRAADIAWITPLADGMNLVAKEFVATRSDESGVLILSEFAGAAVEMGSAILANPFSHKSMDRALLQALDMEPEEARARMQRMRATIRKYDIRAWAEDQMASFDGLQPED</sequence>
<dbReference type="SUPFAM" id="SSF53756">
    <property type="entry name" value="UDP-Glycosyltransferase/glycogen phosphorylase"/>
    <property type="match status" value="1"/>
</dbReference>
<dbReference type="GO" id="GO:0033828">
    <property type="term" value="F:glucosylglycerol-phosphate synthase activity"/>
    <property type="evidence" value="ECO:0007669"/>
    <property type="project" value="UniProtKB-EC"/>
</dbReference>
<dbReference type="Gene3D" id="3.40.50.2000">
    <property type="entry name" value="Glycogen Phosphorylase B"/>
    <property type="match status" value="2"/>
</dbReference>
<name>A0A4R6AFD8_9RHOB</name>
<evidence type="ECO:0000256" key="1">
    <source>
        <dbReference type="ARBA" id="ARBA00008799"/>
    </source>
</evidence>
<dbReference type="Pfam" id="PF00982">
    <property type="entry name" value="Glyco_transf_20"/>
    <property type="match status" value="1"/>
</dbReference>
<dbReference type="CDD" id="cd03788">
    <property type="entry name" value="GT20_TPS"/>
    <property type="match status" value="1"/>
</dbReference>
<evidence type="ECO:0000313" key="3">
    <source>
        <dbReference type="Proteomes" id="UP000295701"/>
    </source>
</evidence>
<keyword evidence="2" id="KW-0808">Transferase</keyword>
<organism evidence="2 3">
    <name type="scientific">Palleronia sediminis</name>
    <dbReference type="NCBI Taxonomy" id="2547833"/>
    <lineage>
        <taxon>Bacteria</taxon>
        <taxon>Pseudomonadati</taxon>
        <taxon>Pseudomonadota</taxon>
        <taxon>Alphaproteobacteria</taxon>
        <taxon>Rhodobacterales</taxon>
        <taxon>Roseobacteraceae</taxon>
        <taxon>Palleronia</taxon>
    </lineage>
</organism>
<gene>
    <name evidence="2" type="primary">ggpS</name>
    <name evidence="2" type="ORF">E2L08_03925</name>
</gene>
<dbReference type="GO" id="GO:0005992">
    <property type="term" value="P:trehalose biosynthetic process"/>
    <property type="evidence" value="ECO:0007669"/>
    <property type="project" value="InterPro"/>
</dbReference>
<dbReference type="OrthoDB" id="9815690at2"/>
<dbReference type="GO" id="GO:0003825">
    <property type="term" value="F:alpha,alpha-trehalose-phosphate synthase (UDP-forming) activity"/>
    <property type="evidence" value="ECO:0007669"/>
    <property type="project" value="TreeGrafter"/>
</dbReference>
<dbReference type="EMBL" id="SNAA01000003">
    <property type="protein sequence ID" value="TDL81812.1"/>
    <property type="molecule type" value="Genomic_DNA"/>
</dbReference>
<keyword evidence="3" id="KW-1185">Reference proteome</keyword>
<dbReference type="Proteomes" id="UP000295701">
    <property type="component" value="Unassembled WGS sequence"/>
</dbReference>
<accession>A0A4R6AFD8</accession>
<dbReference type="AlphaFoldDB" id="A0A4R6AFD8"/>
<keyword evidence="2" id="KW-0328">Glycosyltransferase</keyword>